<evidence type="ECO:0000313" key="3">
    <source>
        <dbReference type="Proteomes" id="UP000676336"/>
    </source>
</evidence>
<protein>
    <submittedName>
        <fullName evidence="2">Uncharacterized protein</fullName>
    </submittedName>
</protein>
<sequence length="40" mass="4567">MHNRHRSWSHSSSGGSGSIVLMQPKLEPQPVVFDQHQQQQ</sequence>
<evidence type="ECO:0000256" key="1">
    <source>
        <dbReference type="SAM" id="MobiDB-lite"/>
    </source>
</evidence>
<name>A0A8S2XRH0_9BILA</name>
<organism evidence="2 3">
    <name type="scientific">Rotaria magnacalcarata</name>
    <dbReference type="NCBI Taxonomy" id="392030"/>
    <lineage>
        <taxon>Eukaryota</taxon>
        <taxon>Metazoa</taxon>
        <taxon>Spiralia</taxon>
        <taxon>Gnathifera</taxon>
        <taxon>Rotifera</taxon>
        <taxon>Eurotatoria</taxon>
        <taxon>Bdelloidea</taxon>
        <taxon>Philodinida</taxon>
        <taxon>Philodinidae</taxon>
        <taxon>Rotaria</taxon>
    </lineage>
</organism>
<reference evidence="2" key="1">
    <citation type="submission" date="2021-02" db="EMBL/GenBank/DDBJ databases">
        <authorList>
            <person name="Nowell W R."/>
        </authorList>
    </citation>
    <scope>NUCLEOTIDE SEQUENCE</scope>
</reference>
<feature type="non-terminal residue" evidence="2">
    <location>
        <position position="1"/>
    </location>
</feature>
<dbReference type="AlphaFoldDB" id="A0A8S2XRH0"/>
<comment type="caution">
    <text evidence="2">The sequence shown here is derived from an EMBL/GenBank/DDBJ whole genome shotgun (WGS) entry which is preliminary data.</text>
</comment>
<feature type="region of interest" description="Disordered" evidence="1">
    <location>
        <begin position="1"/>
        <end position="40"/>
    </location>
</feature>
<accession>A0A8S2XRH0</accession>
<dbReference type="Proteomes" id="UP000676336">
    <property type="component" value="Unassembled WGS sequence"/>
</dbReference>
<gene>
    <name evidence="2" type="ORF">SMN809_LOCUS35305</name>
</gene>
<evidence type="ECO:0000313" key="2">
    <source>
        <dbReference type="EMBL" id="CAF4509756.1"/>
    </source>
</evidence>
<dbReference type="EMBL" id="CAJOBI010083832">
    <property type="protein sequence ID" value="CAF4509756.1"/>
    <property type="molecule type" value="Genomic_DNA"/>
</dbReference>
<proteinExistence type="predicted"/>